<sequence length="97" mass="10889">MAEEASAKRHCGEASYQSDNLDVVHVPDQKREYTVTLKGVDLHGKEMLKVVCTSIPDKADQMIGRIRRSAHSSYPHIIDVDVEFTKEDEPPQRAAVL</sequence>
<comment type="caution">
    <text evidence="1">The sequence shown here is derived from an EMBL/GenBank/DDBJ whole genome shotgun (WGS) entry which is preliminary data.</text>
</comment>
<proteinExistence type="predicted"/>
<dbReference type="AlphaFoldDB" id="A0A7G2IG21"/>
<protein>
    <submittedName>
        <fullName evidence="1">(bread wheat) hypothetical protein</fullName>
    </submittedName>
</protein>
<organism evidence="1">
    <name type="scientific">Triticum aestivum</name>
    <name type="common">Wheat</name>
    <dbReference type="NCBI Taxonomy" id="4565"/>
    <lineage>
        <taxon>Eukaryota</taxon>
        <taxon>Viridiplantae</taxon>
        <taxon>Streptophyta</taxon>
        <taxon>Embryophyta</taxon>
        <taxon>Tracheophyta</taxon>
        <taxon>Spermatophyta</taxon>
        <taxon>Magnoliopsida</taxon>
        <taxon>Liliopsida</taxon>
        <taxon>Poales</taxon>
        <taxon>Poaceae</taxon>
        <taxon>BOP clade</taxon>
        <taxon>Pooideae</taxon>
        <taxon>Triticodae</taxon>
        <taxon>Triticeae</taxon>
        <taxon>Triticinae</taxon>
        <taxon>Triticum</taxon>
    </lineage>
</organism>
<evidence type="ECO:0000313" key="1">
    <source>
        <dbReference type="EMBL" id="CDJ26447.1"/>
    </source>
</evidence>
<reference evidence="1" key="1">
    <citation type="journal article" date="2014" name="Science">
        <title>Structural and functional partitioning of bread wheat chromosome 3B.</title>
        <authorList>
            <person name="Choulet F."/>
            <person name="Alberti A."/>
            <person name="Theil S."/>
            <person name="Glover N."/>
            <person name="Barbe V."/>
            <person name="Daron J."/>
            <person name="Pingault L."/>
            <person name="Sourdille P."/>
            <person name="Couloux A."/>
            <person name="Paux E."/>
            <person name="Leroy P."/>
            <person name="Mangenot S."/>
            <person name="Guilhot N."/>
            <person name="Le Gouis J."/>
            <person name="Balfourier F."/>
            <person name="Alaux M."/>
            <person name="Jamilloux V."/>
            <person name="Poulain J."/>
            <person name="Durand C."/>
            <person name="Bellec A."/>
            <person name="Gaspin C."/>
            <person name="Safar J."/>
            <person name="Dolezel J."/>
            <person name="Rogers J."/>
            <person name="Vandepoele K."/>
            <person name="Aury J.M."/>
            <person name="Mayer K."/>
            <person name="Berges H."/>
            <person name="Quesneville H."/>
            <person name="Wincker P."/>
            <person name="Feuillet C."/>
        </authorList>
    </citation>
    <scope>NUCLEOTIDE SEQUENCE [LARGE SCALE GENOMIC DNA]</scope>
</reference>
<accession>A0A7G2IG21</accession>
<name>A0A7G2IG21_WHEAT</name>
<gene>
    <name evidence="1" type="ORF">TRAES_3BF097400040CFD_c1</name>
</gene>
<dbReference type="EMBL" id="CBUC010000157">
    <property type="protein sequence ID" value="CDJ26447.1"/>
    <property type="molecule type" value="Genomic_DNA"/>
</dbReference>